<evidence type="ECO:0000313" key="8">
    <source>
        <dbReference type="Proteomes" id="UP001303046"/>
    </source>
</evidence>
<feature type="domain" description="HMG box" evidence="6">
    <location>
        <begin position="136"/>
        <end position="204"/>
    </location>
</feature>
<evidence type="ECO:0000256" key="1">
    <source>
        <dbReference type="ARBA" id="ARBA00023125"/>
    </source>
</evidence>
<keyword evidence="4" id="KW-0175">Coiled coil</keyword>
<sequence>MFLDLFSTISSALSIHPQPLRNPVITPEHYAAPLVKKKRLAKTLLSKRNPPSVPSLRTMGTDTEMSPTEVNQPVTKEEVADMSSYTDVKTEHDGSFESQASLYSERSKRRRYKAKRDKKPSATGRTWTKVEDPHAPRKPRSGYVHFLSSRRSKYGTVKQGCDQKSINVALAAEWQKLTEEERKPFLDLAVKERQEYEVELKAYEKTDHYREFMEKKERILRLRKQRRKLGVDTKEEFDESLDLEDSLLEDTKKDVKDVSKEKTFSSDKPMIPTLPNSNIPIFSSEFLEYNKNRESQLRSIRREIGVAEAEKEAMQRTIEKMQANNVALESQAAHDKKMAKEADYIIECWMRVLKGAMSETMKEYNLQSPEETVAFLTKLANGDAPNEDVLQAVKEVIQSASFLLPK</sequence>
<gene>
    <name evidence="7" type="primary">Necator_chrI.g1631</name>
    <name evidence="7" type="ORF">RB195_005505</name>
</gene>
<keyword evidence="1 3" id="KW-0238">DNA-binding</keyword>
<comment type="caution">
    <text evidence="7">The sequence shown here is derived from an EMBL/GenBank/DDBJ whole genome shotgun (WGS) entry which is preliminary data.</text>
</comment>
<dbReference type="SMART" id="SM00398">
    <property type="entry name" value="HMG"/>
    <property type="match status" value="1"/>
</dbReference>
<name>A0ABR1BRC6_NECAM</name>
<dbReference type="InterPro" id="IPR009071">
    <property type="entry name" value="HMG_box_dom"/>
</dbReference>
<feature type="region of interest" description="Disordered" evidence="5">
    <location>
        <begin position="47"/>
        <end position="141"/>
    </location>
</feature>
<accession>A0ABR1BRC6</accession>
<feature type="DNA-binding region" description="HMG box" evidence="3">
    <location>
        <begin position="136"/>
        <end position="204"/>
    </location>
</feature>
<feature type="coiled-coil region" evidence="4">
    <location>
        <begin position="290"/>
        <end position="331"/>
    </location>
</feature>
<dbReference type="InterPro" id="IPR036910">
    <property type="entry name" value="HMG_box_dom_sf"/>
</dbReference>
<dbReference type="PROSITE" id="PS50118">
    <property type="entry name" value="HMG_BOX_2"/>
    <property type="match status" value="1"/>
</dbReference>
<dbReference type="Gene3D" id="1.10.30.10">
    <property type="entry name" value="High mobility group box domain"/>
    <property type="match status" value="1"/>
</dbReference>
<keyword evidence="2 3" id="KW-0539">Nucleus</keyword>
<evidence type="ECO:0000256" key="5">
    <source>
        <dbReference type="SAM" id="MobiDB-lite"/>
    </source>
</evidence>
<dbReference type="PANTHER" id="PTHR46040:SF3">
    <property type="entry name" value="HIGH MOBILITY GROUP PROTEIN 2"/>
    <property type="match status" value="1"/>
</dbReference>
<dbReference type="Pfam" id="PF00505">
    <property type="entry name" value="HMG_box"/>
    <property type="match status" value="1"/>
</dbReference>
<evidence type="ECO:0000256" key="3">
    <source>
        <dbReference type="PROSITE-ProRule" id="PRU00267"/>
    </source>
</evidence>
<evidence type="ECO:0000256" key="4">
    <source>
        <dbReference type="SAM" id="Coils"/>
    </source>
</evidence>
<evidence type="ECO:0000256" key="2">
    <source>
        <dbReference type="ARBA" id="ARBA00023242"/>
    </source>
</evidence>
<dbReference type="Proteomes" id="UP001303046">
    <property type="component" value="Unassembled WGS sequence"/>
</dbReference>
<keyword evidence="8" id="KW-1185">Reference proteome</keyword>
<evidence type="ECO:0000259" key="6">
    <source>
        <dbReference type="PROSITE" id="PS50118"/>
    </source>
</evidence>
<protein>
    <recommendedName>
        <fullName evidence="6">HMG box domain-containing protein</fullName>
    </recommendedName>
</protein>
<dbReference type="InterPro" id="IPR051965">
    <property type="entry name" value="ChromReg_NeuronalGeneExpr"/>
</dbReference>
<dbReference type="PANTHER" id="PTHR46040">
    <property type="entry name" value="HIGH MOBILITY GROUP PROTEIN 2"/>
    <property type="match status" value="1"/>
</dbReference>
<reference evidence="7 8" key="1">
    <citation type="submission" date="2023-08" db="EMBL/GenBank/DDBJ databases">
        <title>A Necator americanus chromosomal reference genome.</title>
        <authorList>
            <person name="Ilik V."/>
            <person name="Petrzelkova K.J."/>
            <person name="Pardy F."/>
            <person name="Fuh T."/>
            <person name="Niatou-Singa F.S."/>
            <person name="Gouil Q."/>
            <person name="Baker L."/>
            <person name="Ritchie M.E."/>
            <person name="Jex A.R."/>
            <person name="Gazzola D."/>
            <person name="Li H."/>
            <person name="Toshio Fujiwara R."/>
            <person name="Zhan B."/>
            <person name="Aroian R.V."/>
            <person name="Pafco B."/>
            <person name="Schwarz E.M."/>
        </authorList>
    </citation>
    <scope>NUCLEOTIDE SEQUENCE [LARGE SCALE GENOMIC DNA]</scope>
    <source>
        <strain evidence="7 8">Aroian</strain>
        <tissue evidence="7">Whole animal</tissue>
    </source>
</reference>
<proteinExistence type="predicted"/>
<organism evidence="7 8">
    <name type="scientific">Necator americanus</name>
    <name type="common">Human hookworm</name>
    <dbReference type="NCBI Taxonomy" id="51031"/>
    <lineage>
        <taxon>Eukaryota</taxon>
        <taxon>Metazoa</taxon>
        <taxon>Ecdysozoa</taxon>
        <taxon>Nematoda</taxon>
        <taxon>Chromadorea</taxon>
        <taxon>Rhabditida</taxon>
        <taxon>Rhabditina</taxon>
        <taxon>Rhabditomorpha</taxon>
        <taxon>Strongyloidea</taxon>
        <taxon>Ancylostomatidae</taxon>
        <taxon>Bunostominae</taxon>
        <taxon>Necator</taxon>
    </lineage>
</organism>
<feature type="compositionally biased region" description="Basic residues" evidence="5">
    <location>
        <begin position="107"/>
        <end position="118"/>
    </location>
</feature>
<dbReference type="SUPFAM" id="SSF47095">
    <property type="entry name" value="HMG-box"/>
    <property type="match status" value="1"/>
</dbReference>
<feature type="compositionally biased region" description="Polar residues" evidence="5">
    <location>
        <begin position="58"/>
        <end position="74"/>
    </location>
</feature>
<evidence type="ECO:0000313" key="7">
    <source>
        <dbReference type="EMBL" id="KAK6727872.1"/>
    </source>
</evidence>
<dbReference type="EMBL" id="JAVFWL010000001">
    <property type="protein sequence ID" value="KAK6727872.1"/>
    <property type="molecule type" value="Genomic_DNA"/>
</dbReference>